<name>A0A0A5G432_9BACI</name>
<sequence>MRTEEEVMGLIKNVGAEDERIRAVWLNGSRVNPNVKSDVFQDYDVVFVVDQLPPFLEATDWINVFGERIITQMPETFGVDVPSEERPFSYLMLFEDGNRIDLTLVPLPLASERFLKDSLTKVLLDKDEQFLTSVQPSEESYYVQPPSAKFYEQTVNEFWWVSTYVAKGLARKELPYAKAMMEGPVRAMLNRMLGWFVGTLHQFQVNVGKEGKYLEWFLPKERWSQVKGTYAGADYAEQWDALFEAYSVMEELMRELETFFQYPSVSYQGVRHYVKDIRERCEE</sequence>
<dbReference type="Proteomes" id="UP000030528">
    <property type="component" value="Unassembled WGS sequence"/>
</dbReference>
<comment type="caution">
    <text evidence="1">The sequence shown here is derived from an EMBL/GenBank/DDBJ whole genome shotgun (WGS) entry which is preliminary data.</text>
</comment>
<evidence type="ECO:0008006" key="3">
    <source>
        <dbReference type="Google" id="ProtNLM"/>
    </source>
</evidence>
<dbReference type="InterPro" id="IPR007530">
    <property type="entry name" value="Aminoglycoside_adenylylTfrase"/>
</dbReference>
<dbReference type="Gene3D" id="3.30.460.10">
    <property type="entry name" value="Beta Polymerase, domain 2"/>
    <property type="match status" value="1"/>
</dbReference>
<dbReference type="EMBL" id="AVPE01000029">
    <property type="protein sequence ID" value="KGX87881.1"/>
    <property type="molecule type" value="Genomic_DNA"/>
</dbReference>
<evidence type="ECO:0000313" key="2">
    <source>
        <dbReference type="Proteomes" id="UP000030528"/>
    </source>
</evidence>
<dbReference type="AlphaFoldDB" id="A0A0A5G432"/>
<dbReference type="eggNOG" id="ENOG502Z7S1">
    <property type="taxonomic scope" value="Bacteria"/>
</dbReference>
<dbReference type="Gene3D" id="1.20.120.330">
    <property type="entry name" value="Nucleotidyltransferases domain 2"/>
    <property type="match status" value="1"/>
</dbReference>
<keyword evidence="2" id="KW-1185">Reference proteome</keyword>
<gene>
    <name evidence="1" type="ORF">N781_11540</name>
</gene>
<evidence type="ECO:0000313" key="1">
    <source>
        <dbReference type="EMBL" id="KGX87881.1"/>
    </source>
</evidence>
<organism evidence="1 2">
    <name type="scientific">Pontibacillus halophilus JSM 076056 = DSM 19796</name>
    <dbReference type="NCBI Taxonomy" id="1385510"/>
    <lineage>
        <taxon>Bacteria</taxon>
        <taxon>Bacillati</taxon>
        <taxon>Bacillota</taxon>
        <taxon>Bacilli</taxon>
        <taxon>Bacillales</taxon>
        <taxon>Bacillaceae</taxon>
        <taxon>Pontibacillus</taxon>
    </lineage>
</organism>
<dbReference type="PIRSF" id="PIRSF000812">
    <property type="entry name" value="AAD"/>
    <property type="match status" value="1"/>
</dbReference>
<dbReference type="SUPFAM" id="SSF81301">
    <property type="entry name" value="Nucleotidyltransferase"/>
    <property type="match status" value="1"/>
</dbReference>
<accession>A0A0A5G432</accession>
<dbReference type="InterPro" id="IPR043519">
    <property type="entry name" value="NT_sf"/>
</dbReference>
<protein>
    <recommendedName>
        <fullName evidence="3">Aminoglycoside 6-adenylyltransferase</fullName>
    </recommendedName>
</protein>
<proteinExistence type="predicted"/>
<dbReference type="SUPFAM" id="SSF81631">
    <property type="entry name" value="PAP/OAS1 substrate-binding domain"/>
    <property type="match status" value="1"/>
</dbReference>
<dbReference type="Pfam" id="PF04439">
    <property type="entry name" value="Adenyl_transf"/>
    <property type="match status" value="1"/>
</dbReference>
<reference evidence="1 2" key="1">
    <citation type="submission" date="2013-08" db="EMBL/GenBank/DDBJ databases">
        <authorList>
            <person name="Huang J."/>
            <person name="Wang G."/>
        </authorList>
    </citation>
    <scope>NUCLEOTIDE SEQUENCE [LARGE SCALE GENOMIC DNA]</scope>
    <source>
        <strain evidence="1 2">JSM 076056</strain>
    </source>
</reference>
<dbReference type="RefSeq" id="WP_026801881.1">
    <property type="nucleotide sequence ID" value="NZ_AULI01000031.1"/>
</dbReference>
<dbReference type="STRING" id="1385510.GCA_000425205_03742"/>